<dbReference type="InterPro" id="IPR000835">
    <property type="entry name" value="HTH_MarR-typ"/>
</dbReference>
<dbReference type="GO" id="GO:0003700">
    <property type="term" value="F:DNA-binding transcription factor activity"/>
    <property type="evidence" value="ECO:0007669"/>
    <property type="project" value="InterPro"/>
</dbReference>
<dbReference type="InterPro" id="IPR036388">
    <property type="entry name" value="WH-like_DNA-bd_sf"/>
</dbReference>
<dbReference type="Pfam" id="PF12802">
    <property type="entry name" value="MarR_2"/>
    <property type="match status" value="1"/>
</dbReference>
<organism evidence="2 3">
    <name type="scientific">Variovorax terrae</name>
    <dbReference type="NCBI Taxonomy" id="2923278"/>
    <lineage>
        <taxon>Bacteria</taxon>
        <taxon>Pseudomonadati</taxon>
        <taxon>Pseudomonadota</taxon>
        <taxon>Betaproteobacteria</taxon>
        <taxon>Burkholderiales</taxon>
        <taxon>Comamonadaceae</taxon>
        <taxon>Variovorax</taxon>
    </lineage>
</organism>
<evidence type="ECO:0000259" key="1">
    <source>
        <dbReference type="PROSITE" id="PS50995"/>
    </source>
</evidence>
<dbReference type="Proteomes" id="UP001139447">
    <property type="component" value="Unassembled WGS sequence"/>
</dbReference>
<keyword evidence="3" id="KW-1185">Reference proteome</keyword>
<sequence>MSTLKRKKTETAGAAACPWLDTRLCGTELMLDDYPSALLMRVANLVQAEVTSVYARQHDLSVPEWRLLARLHESAPMQLAALCRTSFFDKAYAGRVLRALEARVLVSTRVDEAHRRRLIVDITPAGRELARRVTAVARRSQTRLLEVLDDGERTALYATLHKLLAAAPALAPKETP</sequence>
<accession>A0A9X1VZ49</accession>
<evidence type="ECO:0000313" key="2">
    <source>
        <dbReference type="EMBL" id="MCJ0766045.1"/>
    </source>
</evidence>
<dbReference type="PANTHER" id="PTHR33164">
    <property type="entry name" value="TRANSCRIPTIONAL REGULATOR, MARR FAMILY"/>
    <property type="match status" value="1"/>
</dbReference>
<proteinExistence type="predicted"/>
<dbReference type="SMART" id="SM00347">
    <property type="entry name" value="HTH_MARR"/>
    <property type="match status" value="1"/>
</dbReference>
<dbReference type="GO" id="GO:0006950">
    <property type="term" value="P:response to stress"/>
    <property type="evidence" value="ECO:0007669"/>
    <property type="project" value="TreeGrafter"/>
</dbReference>
<dbReference type="PROSITE" id="PS50995">
    <property type="entry name" value="HTH_MARR_2"/>
    <property type="match status" value="1"/>
</dbReference>
<dbReference type="SUPFAM" id="SSF46785">
    <property type="entry name" value="Winged helix' DNA-binding domain"/>
    <property type="match status" value="1"/>
</dbReference>
<gene>
    <name evidence="2" type="ORF">MMF98_22755</name>
</gene>
<evidence type="ECO:0000313" key="3">
    <source>
        <dbReference type="Proteomes" id="UP001139447"/>
    </source>
</evidence>
<dbReference type="AlphaFoldDB" id="A0A9X1VZ49"/>
<dbReference type="InterPro" id="IPR039422">
    <property type="entry name" value="MarR/SlyA-like"/>
</dbReference>
<dbReference type="EMBL" id="JALGBI010000003">
    <property type="protein sequence ID" value="MCJ0766045.1"/>
    <property type="molecule type" value="Genomic_DNA"/>
</dbReference>
<protein>
    <submittedName>
        <fullName evidence="2">MarR family winged helix-turn-helix transcriptional regulator</fullName>
    </submittedName>
</protein>
<dbReference type="PANTHER" id="PTHR33164:SF43">
    <property type="entry name" value="HTH-TYPE TRANSCRIPTIONAL REPRESSOR YETL"/>
    <property type="match status" value="1"/>
</dbReference>
<dbReference type="Gene3D" id="1.10.10.10">
    <property type="entry name" value="Winged helix-like DNA-binding domain superfamily/Winged helix DNA-binding domain"/>
    <property type="match status" value="1"/>
</dbReference>
<dbReference type="InterPro" id="IPR036390">
    <property type="entry name" value="WH_DNA-bd_sf"/>
</dbReference>
<name>A0A9X1VZ49_9BURK</name>
<reference evidence="2" key="1">
    <citation type="submission" date="2022-03" db="EMBL/GenBank/DDBJ databases">
        <authorList>
            <person name="Woo C.Y."/>
        </authorList>
    </citation>
    <scope>NUCLEOTIDE SEQUENCE</scope>
    <source>
        <strain evidence="2">CYS-02</strain>
    </source>
</reference>
<dbReference type="RefSeq" id="WP_243309620.1">
    <property type="nucleotide sequence ID" value="NZ_JALGBI010000003.1"/>
</dbReference>
<feature type="domain" description="HTH marR-type" evidence="1">
    <location>
        <begin position="32"/>
        <end position="165"/>
    </location>
</feature>
<comment type="caution">
    <text evidence="2">The sequence shown here is derived from an EMBL/GenBank/DDBJ whole genome shotgun (WGS) entry which is preliminary data.</text>
</comment>